<dbReference type="AlphaFoldDB" id="A0AAU9K0B5"/>
<feature type="domain" description="EF-hand" evidence="17">
    <location>
        <begin position="414"/>
        <end position="449"/>
    </location>
</feature>
<evidence type="ECO:0000256" key="6">
    <source>
        <dbReference type="ARBA" id="ARBA00022723"/>
    </source>
</evidence>
<keyword evidence="8 15" id="KW-0547">Nucleotide-binding</keyword>
<evidence type="ECO:0000256" key="8">
    <source>
        <dbReference type="ARBA" id="ARBA00022741"/>
    </source>
</evidence>
<keyword evidence="7" id="KW-0677">Repeat</keyword>
<dbReference type="InterPro" id="IPR017441">
    <property type="entry name" value="Protein_kinase_ATP_BS"/>
</dbReference>
<dbReference type="GO" id="GO:0005524">
    <property type="term" value="F:ATP binding"/>
    <property type="evidence" value="ECO:0007669"/>
    <property type="project" value="UniProtKB-UniRule"/>
</dbReference>
<dbReference type="InterPro" id="IPR002048">
    <property type="entry name" value="EF_hand_dom"/>
</dbReference>
<feature type="domain" description="EF-hand" evidence="17">
    <location>
        <begin position="342"/>
        <end position="377"/>
    </location>
</feature>
<dbReference type="CDD" id="cd05117">
    <property type="entry name" value="STKc_CAMK"/>
    <property type="match status" value="1"/>
</dbReference>
<comment type="similarity">
    <text evidence="12">Belongs to the protein kinase superfamily. Ser/Thr protein kinase family. CDPK subfamily.</text>
</comment>
<dbReference type="FunFam" id="1.10.510.10:FF:000571">
    <property type="entry name" value="Maternal embryonic leucine zipper kinase"/>
    <property type="match status" value="1"/>
</dbReference>
<dbReference type="PROSITE" id="PS50222">
    <property type="entry name" value="EF_HAND_2"/>
    <property type="match status" value="2"/>
</dbReference>
<dbReference type="InterPro" id="IPR011009">
    <property type="entry name" value="Kinase-like_dom_sf"/>
</dbReference>
<evidence type="ECO:0000313" key="19">
    <source>
        <dbReference type="Proteomes" id="UP001162131"/>
    </source>
</evidence>
<keyword evidence="9" id="KW-0418">Kinase</keyword>
<evidence type="ECO:0000256" key="14">
    <source>
        <dbReference type="ARBA" id="ARBA00048679"/>
    </source>
</evidence>
<keyword evidence="11 15" id="KW-0067">ATP-binding</keyword>
<dbReference type="Gene3D" id="3.30.200.20">
    <property type="entry name" value="Phosphorylase Kinase, domain 1"/>
    <property type="match status" value="1"/>
</dbReference>
<evidence type="ECO:0000313" key="18">
    <source>
        <dbReference type="EMBL" id="CAG9330297.1"/>
    </source>
</evidence>
<dbReference type="InterPro" id="IPR011992">
    <property type="entry name" value="EF-hand-dom_pair"/>
</dbReference>
<evidence type="ECO:0000256" key="2">
    <source>
        <dbReference type="ARBA" id="ARBA00011245"/>
    </source>
</evidence>
<dbReference type="Gene3D" id="1.10.510.10">
    <property type="entry name" value="Transferase(Phosphotransferase) domain 1"/>
    <property type="match status" value="1"/>
</dbReference>
<dbReference type="Pfam" id="PF13499">
    <property type="entry name" value="EF-hand_7"/>
    <property type="match status" value="1"/>
</dbReference>
<evidence type="ECO:0000256" key="7">
    <source>
        <dbReference type="ARBA" id="ARBA00022737"/>
    </source>
</evidence>
<evidence type="ECO:0000259" key="16">
    <source>
        <dbReference type="PROSITE" id="PS50011"/>
    </source>
</evidence>
<sequence length="504" mass="57943">MGCCISEDKKKKPIRKTLPSKKTVGEEAGIKIINENIHKFYDIQELLGTGHFGSVNRAVRKDTKDSQEYAIKCIEKRTIFHQNHLLQRELSLLMTVNHPNIVKLYEVYEDDKYIYMVMEHCAGGELFEQLMKRHRYKEADAAKIIYCIMSAISHLHSLNIIHRDLKPENIMLSSKSEDAEIKIIDFGLAKKLESDKAGQNTIVGSTYYVAPEVLNDKYGAECDEWSIGVIMYMLLLGRAPFEGNSDASIYKKIASCKYPHEGEDWDTLSSEAKDLLKRLLEPRTRLRITSKEALNHSWFELRTSHTTQKIHRKVMQRLRQRNKANQLIRETMHVCIRYLKINEIEELNEIFRELDTQHTGRITANDLQAGLKKVGINLSDEDVEDLIKGLDQTEAGMLNYSDFLAATMDKKLLQNKDALWLAFKSFDIHDEGAITKEKLKVAMSRAGWKLTDKDIKNMFCDLGLSENEPINFEAFCMIFDKPNDIEDASILITSTNVEGLENRV</sequence>
<dbReference type="FunFam" id="3.30.200.20:FF:000315">
    <property type="entry name" value="Calcium-dependent protein kinase 3"/>
    <property type="match status" value="1"/>
</dbReference>
<reference evidence="18" key="1">
    <citation type="submission" date="2021-09" db="EMBL/GenBank/DDBJ databases">
        <authorList>
            <consortium name="AG Swart"/>
            <person name="Singh M."/>
            <person name="Singh A."/>
            <person name="Seah K."/>
            <person name="Emmerich C."/>
        </authorList>
    </citation>
    <scope>NUCLEOTIDE SEQUENCE</scope>
    <source>
        <strain evidence="18">ATCC30299</strain>
    </source>
</reference>
<dbReference type="InterPro" id="IPR008271">
    <property type="entry name" value="Ser/Thr_kinase_AS"/>
</dbReference>
<dbReference type="Pfam" id="PF00069">
    <property type="entry name" value="Pkinase"/>
    <property type="match status" value="1"/>
</dbReference>
<evidence type="ECO:0000256" key="11">
    <source>
        <dbReference type="ARBA" id="ARBA00022840"/>
    </source>
</evidence>
<dbReference type="FunFam" id="1.10.238.10:FF:000003">
    <property type="entry name" value="Calmodulin A"/>
    <property type="match status" value="1"/>
</dbReference>
<evidence type="ECO:0000259" key="17">
    <source>
        <dbReference type="PROSITE" id="PS50222"/>
    </source>
</evidence>
<dbReference type="PANTHER" id="PTHR24349">
    <property type="entry name" value="SERINE/THREONINE-PROTEIN KINASE"/>
    <property type="match status" value="1"/>
</dbReference>
<comment type="catalytic activity">
    <reaction evidence="13">
        <text>L-threonyl-[protein] + ATP = O-phospho-L-threonyl-[protein] + ADP + H(+)</text>
        <dbReference type="Rhea" id="RHEA:46608"/>
        <dbReference type="Rhea" id="RHEA-COMP:11060"/>
        <dbReference type="Rhea" id="RHEA-COMP:11605"/>
        <dbReference type="ChEBI" id="CHEBI:15378"/>
        <dbReference type="ChEBI" id="CHEBI:30013"/>
        <dbReference type="ChEBI" id="CHEBI:30616"/>
        <dbReference type="ChEBI" id="CHEBI:61977"/>
        <dbReference type="ChEBI" id="CHEBI:456216"/>
        <dbReference type="EC" id="2.7.11.1"/>
    </reaction>
</comment>
<dbReference type="PROSITE" id="PS00107">
    <property type="entry name" value="PROTEIN_KINASE_ATP"/>
    <property type="match status" value="1"/>
</dbReference>
<dbReference type="GO" id="GO:0004674">
    <property type="term" value="F:protein serine/threonine kinase activity"/>
    <property type="evidence" value="ECO:0007669"/>
    <property type="project" value="UniProtKB-KW"/>
</dbReference>
<accession>A0AAU9K0B5</accession>
<dbReference type="EC" id="2.7.11.1" evidence="3"/>
<dbReference type="PROSITE" id="PS50011">
    <property type="entry name" value="PROTEIN_KINASE_DOM"/>
    <property type="match status" value="1"/>
</dbReference>
<dbReference type="PROSITE" id="PS00108">
    <property type="entry name" value="PROTEIN_KINASE_ST"/>
    <property type="match status" value="1"/>
</dbReference>
<name>A0AAU9K0B5_9CILI</name>
<dbReference type="Gene3D" id="1.10.238.10">
    <property type="entry name" value="EF-hand"/>
    <property type="match status" value="1"/>
</dbReference>
<feature type="domain" description="Protein kinase" evidence="16">
    <location>
        <begin position="41"/>
        <end position="299"/>
    </location>
</feature>
<gene>
    <name evidence="18" type="ORF">BSTOLATCC_MIC50896</name>
</gene>
<evidence type="ECO:0000256" key="15">
    <source>
        <dbReference type="PROSITE-ProRule" id="PRU10141"/>
    </source>
</evidence>
<comment type="subunit">
    <text evidence="2">Monomer.</text>
</comment>
<dbReference type="GO" id="GO:0005509">
    <property type="term" value="F:calcium ion binding"/>
    <property type="evidence" value="ECO:0007669"/>
    <property type="project" value="InterPro"/>
</dbReference>
<evidence type="ECO:0000256" key="5">
    <source>
        <dbReference type="ARBA" id="ARBA00022679"/>
    </source>
</evidence>
<protein>
    <recommendedName>
        <fullName evidence="3">non-specific serine/threonine protein kinase</fullName>
        <ecNumber evidence="3">2.7.11.1</ecNumber>
    </recommendedName>
</protein>
<comment type="cofactor">
    <cofactor evidence="1">
        <name>Mg(2+)</name>
        <dbReference type="ChEBI" id="CHEBI:18420"/>
    </cofactor>
</comment>
<organism evidence="18 19">
    <name type="scientific">Blepharisma stoltei</name>
    <dbReference type="NCBI Taxonomy" id="1481888"/>
    <lineage>
        <taxon>Eukaryota</taxon>
        <taxon>Sar</taxon>
        <taxon>Alveolata</taxon>
        <taxon>Ciliophora</taxon>
        <taxon>Postciliodesmatophora</taxon>
        <taxon>Heterotrichea</taxon>
        <taxon>Heterotrichida</taxon>
        <taxon>Blepharismidae</taxon>
        <taxon>Blepharisma</taxon>
    </lineage>
</organism>
<dbReference type="InterPro" id="IPR050205">
    <property type="entry name" value="CDPK_Ser/Thr_kinases"/>
</dbReference>
<comment type="catalytic activity">
    <reaction evidence="14">
        <text>L-seryl-[protein] + ATP = O-phospho-L-seryl-[protein] + ADP + H(+)</text>
        <dbReference type="Rhea" id="RHEA:17989"/>
        <dbReference type="Rhea" id="RHEA-COMP:9863"/>
        <dbReference type="Rhea" id="RHEA-COMP:11604"/>
        <dbReference type="ChEBI" id="CHEBI:15378"/>
        <dbReference type="ChEBI" id="CHEBI:29999"/>
        <dbReference type="ChEBI" id="CHEBI:30616"/>
        <dbReference type="ChEBI" id="CHEBI:83421"/>
        <dbReference type="ChEBI" id="CHEBI:456216"/>
        <dbReference type="EC" id="2.7.11.1"/>
    </reaction>
</comment>
<keyword evidence="6" id="KW-0479">Metal-binding</keyword>
<feature type="binding site" evidence="15">
    <location>
        <position position="72"/>
    </location>
    <ligand>
        <name>ATP</name>
        <dbReference type="ChEBI" id="CHEBI:30616"/>
    </ligand>
</feature>
<dbReference type="SUPFAM" id="SSF56112">
    <property type="entry name" value="Protein kinase-like (PK-like)"/>
    <property type="match status" value="1"/>
</dbReference>
<comment type="caution">
    <text evidence="18">The sequence shown here is derived from an EMBL/GenBank/DDBJ whole genome shotgun (WGS) entry which is preliminary data.</text>
</comment>
<evidence type="ECO:0000256" key="9">
    <source>
        <dbReference type="ARBA" id="ARBA00022777"/>
    </source>
</evidence>
<keyword evidence="19" id="KW-1185">Reference proteome</keyword>
<dbReference type="EMBL" id="CAJZBQ010000051">
    <property type="protein sequence ID" value="CAG9330297.1"/>
    <property type="molecule type" value="Genomic_DNA"/>
</dbReference>
<dbReference type="Proteomes" id="UP001162131">
    <property type="component" value="Unassembled WGS sequence"/>
</dbReference>
<evidence type="ECO:0000256" key="3">
    <source>
        <dbReference type="ARBA" id="ARBA00012513"/>
    </source>
</evidence>
<proteinExistence type="inferred from homology"/>
<evidence type="ECO:0000256" key="10">
    <source>
        <dbReference type="ARBA" id="ARBA00022837"/>
    </source>
</evidence>
<keyword evidence="10" id="KW-0106">Calcium</keyword>
<dbReference type="InterPro" id="IPR000719">
    <property type="entry name" value="Prot_kinase_dom"/>
</dbReference>
<evidence type="ECO:0000256" key="12">
    <source>
        <dbReference type="ARBA" id="ARBA00024334"/>
    </source>
</evidence>
<evidence type="ECO:0000256" key="1">
    <source>
        <dbReference type="ARBA" id="ARBA00001946"/>
    </source>
</evidence>
<evidence type="ECO:0000256" key="4">
    <source>
        <dbReference type="ARBA" id="ARBA00022527"/>
    </source>
</evidence>
<dbReference type="SUPFAM" id="SSF47473">
    <property type="entry name" value="EF-hand"/>
    <property type="match status" value="1"/>
</dbReference>
<keyword evidence="5" id="KW-0808">Transferase</keyword>
<keyword evidence="4" id="KW-0723">Serine/threonine-protein kinase</keyword>
<dbReference type="SMART" id="SM00054">
    <property type="entry name" value="EFh"/>
    <property type="match status" value="3"/>
</dbReference>
<evidence type="ECO:0000256" key="13">
    <source>
        <dbReference type="ARBA" id="ARBA00047899"/>
    </source>
</evidence>
<dbReference type="SMART" id="SM00220">
    <property type="entry name" value="S_TKc"/>
    <property type="match status" value="1"/>
</dbReference>